<name>A0ABD0YKZ1_9HEMI</name>
<keyword evidence="1" id="KW-0493">Microtubule</keyword>
<dbReference type="PANTHER" id="PTHR21595">
    <property type="entry name" value="PATRONIN"/>
    <property type="match status" value="1"/>
</dbReference>
<feature type="region of interest" description="Disordered" evidence="2">
    <location>
        <begin position="381"/>
        <end position="427"/>
    </location>
</feature>
<dbReference type="InterPro" id="IPR011033">
    <property type="entry name" value="PRC_barrel-like_sf"/>
</dbReference>
<comment type="domain">
    <text evidence="1">The CKK domain binds microtubules.</text>
</comment>
<keyword evidence="5" id="KW-1185">Reference proteome</keyword>
<feature type="domain" description="CKK" evidence="3">
    <location>
        <begin position="421"/>
        <end position="555"/>
    </location>
</feature>
<feature type="compositionally biased region" description="Gly residues" evidence="2">
    <location>
        <begin position="226"/>
        <end position="237"/>
    </location>
</feature>
<dbReference type="PROSITE" id="PS51508">
    <property type="entry name" value="CKK"/>
    <property type="match status" value="1"/>
</dbReference>
<dbReference type="GO" id="GO:0005874">
    <property type="term" value="C:microtubule"/>
    <property type="evidence" value="ECO:0007669"/>
    <property type="project" value="UniProtKB-UniRule"/>
</dbReference>
<gene>
    <name evidence="4" type="ORF">AAG570_001578</name>
</gene>
<reference evidence="4 5" key="1">
    <citation type="submission" date="2024-07" db="EMBL/GenBank/DDBJ databases">
        <title>Chromosome-level genome assembly of the water stick insect Ranatra chinensis (Heteroptera: Nepidae).</title>
        <authorList>
            <person name="Liu X."/>
        </authorList>
    </citation>
    <scope>NUCLEOTIDE SEQUENCE [LARGE SCALE GENOMIC DNA]</scope>
    <source>
        <strain evidence="4">Cailab_2021Rc</strain>
        <tissue evidence="4">Muscle</tissue>
    </source>
</reference>
<dbReference type="EMBL" id="JBFDAA010000011">
    <property type="protein sequence ID" value="KAL1123807.1"/>
    <property type="molecule type" value="Genomic_DNA"/>
</dbReference>
<feature type="region of interest" description="Disordered" evidence="2">
    <location>
        <begin position="154"/>
        <end position="186"/>
    </location>
</feature>
<dbReference type="Pfam" id="PF08683">
    <property type="entry name" value="CAMSAP_CKK"/>
    <property type="match status" value="1"/>
</dbReference>
<dbReference type="SMART" id="SM01051">
    <property type="entry name" value="CAMSAP_CKK"/>
    <property type="match status" value="1"/>
</dbReference>
<feature type="non-terminal residue" evidence="4">
    <location>
        <position position="1"/>
    </location>
</feature>
<evidence type="ECO:0000256" key="2">
    <source>
        <dbReference type="SAM" id="MobiDB-lite"/>
    </source>
</evidence>
<dbReference type="Proteomes" id="UP001558652">
    <property type="component" value="Unassembled WGS sequence"/>
</dbReference>
<dbReference type="InterPro" id="IPR014797">
    <property type="entry name" value="CKK_CAMSAP"/>
</dbReference>
<protein>
    <recommendedName>
        <fullName evidence="3">CKK domain-containing protein</fullName>
    </recommendedName>
</protein>
<dbReference type="Gene3D" id="3.10.20.360">
    <property type="entry name" value="CKK domain"/>
    <property type="match status" value="1"/>
</dbReference>
<dbReference type="InterPro" id="IPR032940">
    <property type="entry name" value="CAMSAP"/>
</dbReference>
<evidence type="ECO:0000313" key="5">
    <source>
        <dbReference type="Proteomes" id="UP001558652"/>
    </source>
</evidence>
<sequence>GSGDDELSSGLSRLNITSGNRTYRIPSPTRPHPRNSLPQEKADQGFYISFDDDTPPKRPKPPLRTKRASPKKERALTQVLETSSVQHLLSGMSEGEINKPRLVHSPPPRVVRSPVLSQLPTASSIDHVDVLLDEMERKKEKILIMSLQRRQAAEEARNHKEAEAVRRRDQEKAKEEEKLRKKEEEKRRRAVILEQYKIKKAIEEAEREGKQVDKELLNSLKAGLQNSGGGGGTGLRGKAGQVPRPRPKTIHIDSGSAHDAHDGTITPSRGKKGSSSNLSVFGSPMRRDYYRGSQDCLTETRKPSPRSLYSEMGDESRGTSPGRSLGRRASYKTSRDASPDVRMLGGRSKFGTYQAHRKSNSLMNLTGSSCDQDSVAYRYGDTDSGLGRATPRAPSPSGPGSLPARRRFDDSVSDTGSDYSGPRLYRQPTTKSNKGIVLNAVEYCVFPGVVNREAKRRVLDEINRSEAKHFLVLFRDAGCQFRALYAYYPETEEVTKLYGTGPKQVTDRMFDKFFKYNSGGKCFSQVHTKHLTVTIDAFTIHNSLWQGKKVNLPNKRDMTLVI</sequence>
<dbReference type="InterPro" id="IPR038209">
    <property type="entry name" value="CKK_dom_sf"/>
</dbReference>
<dbReference type="AlphaFoldDB" id="A0ABD0YKZ1"/>
<feature type="compositionally biased region" description="Basic residues" evidence="2">
    <location>
        <begin position="57"/>
        <end position="69"/>
    </location>
</feature>
<accession>A0ABD0YKZ1</accession>
<organism evidence="4 5">
    <name type="scientific">Ranatra chinensis</name>
    <dbReference type="NCBI Taxonomy" id="642074"/>
    <lineage>
        <taxon>Eukaryota</taxon>
        <taxon>Metazoa</taxon>
        <taxon>Ecdysozoa</taxon>
        <taxon>Arthropoda</taxon>
        <taxon>Hexapoda</taxon>
        <taxon>Insecta</taxon>
        <taxon>Pterygota</taxon>
        <taxon>Neoptera</taxon>
        <taxon>Paraneoptera</taxon>
        <taxon>Hemiptera</taxon>
        <taxon>Heteroptera</taxon>
        <taxon>Panheteroptera</taxon>
        <taxon>Nepomorpha</taxon>
        <taxon>Nepidae</taxon>
        <taxon>Ranatrinae</taxon>
        <taxon>Ranatra</taxon>
    </lineage>
</organism>
<dbReference type="FunFam" id="3.10.20.360:FF:000002">
    <property type="entry name" value="Patronin, isoform M"/>
    <property type="match status" value="1"/>
</dbReference>
<dbReference type="SUPFAM" id="SSF50346">
    <property type="entry name" value="PRC-barrel domain"/>
    <property type="match status" value="1"/>
</dbReference>
<feature type="region of interest" description="Disordered" evidence="2">
    <location>
        <begin position="1"/>
        <end position="75"/>
    </location>
</feature>
<evidence type="ECO:0000256" key="1">
    <source>
        <dbReference type="PROSITE-ProRule" id="PRU00841"/>
    </source>
</evidence>
<comment type="caution">
    <text evidence="4">The sequence shown here is derived from an EMBL/GenBank/DDBJ whole genome shotgun (WGS) entry which is preliminary data.</text>
</comment>
<evidence type="ECO:0000313" key="4">
    <source>
        <dbReference type="EMBL" id="KAL1123807.1"/>
    </source>
</evidence>
<evidence type="ECO:0000259" key="3">
    <source>
        <dbReference type="PROSITE" id="PS51508"/>
    </source>
</evidence>
<proteinExistence type="inferred from homology"/>
<feature type="region of interest" description="Disordered" evidence="2">
    <location>
        <begin position="223"/>
        <end position="346"/>
    </location>
</feature>
<dbReference type="PANTHER" id="PTHR21595:SF0">
    <property type="entry name" value="PATRONIN"/>
    <property type="match status" value="1"/>
</dbReference>
<comment type="similarity">
    <text evidence="1">Belongs to the CAMSAP1 family.</text>
</comment>